<keyword evidence="15" id="KW-1185">Reference proteome</keyword>
<dbReference type="CDD" id="cd06225">
    <property type="entry name" value="HAMP"/>
    <property type="match status" value="1"/>
</dbReference>
<keyword evidence="10 11" id="KW-0472">Membrane</keyword>
<keyword evidence="5" id="KW-0808">Transferase</keyword>
<keyword evidence="7 14" id="KW-0418">Kinase</keyword>
<dbReference type="GO" id="GO:0000155">
    <property type="term" value="F:phosphorelay sensor kinase activity"/>
    <property type="evidence" value="ECO:0007669"/>
    <property type="project" value="InterPro"/>
</dbReference>
<comment type="catalytic activity">
    <reaction evidence="1">
        <text>ATP + protein L-histidine = ADP + protein N-phospho-L-histidine.</text>
        <dbReference type="EC" id="2.7.13.3"/>
    </reaction>
</comment>
<dbReference type="FunFam" id="1.10.287.130:FF:000001">
    <property type="entry name" value="Two-component sensor histidine kinase"/>
    <property type="match status" value="1"/>
</dbReference>
<dbReference type="Gene3D" id="3.30.565.10">
    <property type="entry name" value="Histidine kinase-like ATPase, C-terminal domain"/>
    <property type="match status" value="1"/>
</dbReference>
<evidence type="ECO:0000256" key="8">
    <source>
        <dbReference type="ARBA" id="ARBA00022989"/>
    </source>
</evidence>
<organism evidence="14 15">
    <name type="scientific">Rufibacter quisquiliarum</name>
    <dbReference type="NCBI Taxonomy" id="1549639"/>
    <lineage>
        <taxon>Bacteria</taxon>
        <taxon>Pseudomonadati</taxon>
        <taxon>Bacteroidota</taxon>
        <taxon>Cytophagia</taxon>
        <taxon>Cytophagales</taxon>
        <taxon>Hymenobacteraceae</taxon>
        <taxon>Rufibacter</taxon>
    </lineage>
</organism>
<comment type="subcellular location">
    <subcellularLocation>
        <location evidence="2">Membrane</location>
    </subcellularLocation>
</comment>
<keyword evidence="6 11" id="KW-0812">Transmembrane</keyword>
<sequence>MTFRNQLTLTFAGLTTVILVVIISVIYLVAEQFTRRQYFQRLMDRGIVAAQMYLEQDEFSAQRLQKTRRKFFQSLSEERFAIYDHNRQLHVASDSAGLAVPPKVFEQIKTKGETEFWQQGQQGVGLWYEDNEGDFYVIVIAQDITGAGKLQNLREVLIISVLLGCLVMVAAGHFFARRVLQPIVAIVQEVNKIRASNLHLRVKERPARDEIGELVHTFNQMLERLDTSFYMQKSFIANASHELRNPLTAISGELEVTLMQDRTPADYKASLQTLQKETDRLEKLTTDLILLAQTGFDEQEIRKERVRVDEVLLEVKVELTYSLPQNQIQVDLSTLPPDADRLTVLGSRSLLQIAFKNVLENASKFSDHQPVQVSLSWRGTLLTVTVQDQGIGIPEAEIDRVKEPFYRAKNARDRMGTGIGLTMVEKVLRLHGGEVKVSSTLGKGTTVILLLPSM</sequence>
<evidence type="ECO:0000256" key="3">
    <source>
        <dbReference type="ARBA" id="ARBA00012438"/>
    </source>
</evidence>
<feature type="transmembrane region" description="Helical" evidence="11">
    <location>
        <begin position="156"/>
        <end position="176"/>
    </location>
</feature>
<evidence type="ECO:0000313" key="15">
    <source>
        <dbReference type="Proteomes" id="UP000563094"/>
    </source>
</evidence>
<comment type="caution">
    <text evidence="14">The sequence shown here is derived from an EMBL/GenBank/DDBJ whole genome shotgun (WGS) entry which is preliminary data.</text>
</comment>
<feature type="domain" description="Histidine kinase" evidence="12">
    <location>
        <begin position="238"/>
        <end position="454"/>
    </location>
</feature>
<dbReference type="Gene3D" id="6.10.340.10">
    <property type="match status" value="1"/>
</dbReference>
<dbReference type="SMART" id="SM00388">
    <property type="entry name" value="HisKA"/>
    <property type="match status" value="1"/>
</dbReference>
<gene>
    <name evidence="14" type="ORF">FHS90_000979</name>
</gene>
<keyword evidence="4" id="KW-0597">Phosphoprotein</keyword>
<reference evidence="14 15" key="1">
    <citation type="submission" date="2020-08" db="EMBL/GenBank/DDBJ databases">
        <title>Genomic Encyclopedia of Type Strains, Phase IV (KMG-IV): sequencing the most valuable type-strain genomes for metagenomic binning, comparative biology and taxonomic classification.</title>
        <authorList>
            <person name="Goeker M."/>
        </authorList>
    </citation>
    <scope>NUCLEOTIDE SEQUENCE [LARGE SCALE GENOMIC DNA]</scope>
    <source>
        <strain evidence="14 15">DSM 29854</strain>
    </source>
</reference>
<dbReference type="SMART" id="SM00387">
    <property type="entry name" value="HATPase_c"/>
    <property type="match status" value="1"/>
</dbReference>
<dbReference type="RefSeq" id="WP_182512103.1">
    <property type="nucleotide sequence ID" value="NZ_JACJIQ010000003.1"/>
</dbReference>
<evidence type="ECO:0000259" key="13">
    <source>
        <dbReference type="PROSITE" id="PS50885"/>
    </source>
</evidence>
<dbReference type="InterPro" id="IPR003661">
    <property type="entry name" value="HisK_dim/P_dom"/>
</dbReference>
<accession>A0A839GL13</accession>
<evidence type="ECO:0000256" key="9">
    <source>
        <dbReference type="ARBA" id="ARBA00023012"/>
    </source>
</evidence>
<dbReference type="SUPFAM" id="SSF47384">
    <property type="entry name" value="Homodimeric domain of signal transducing histidine kinase"/>
    <property type="match status" value="1"/>
</dbReference>
<feature type="domain" description="HAMP" evidence="13">
    <location>
        <begin position="177"/>
        <end position="230"/>
    </location>
</feature>
<dbReference type="InterPro" id="IPR003660">
    <property type="entry name" value="HAMP_dom"/>
</dbReference>
<keyword evidence="9" id="KW-0902">Two-component regulatory system</keyword>
<dbReference type="Pfam" id="PF00672">
    <property type="entry name" value="HAMP"/>
    <property type="match status" value="1"/>
</dbReference>
<evidence type="ECO:0000256" key="2">
    <source>
        <dbReference type="ARBA" id="ARBA00004370"/>
    </source>
</evidence>
<proteinExistence type="predicted"/>
<dbReference type="InterPro" id="IPR036890">
    <property type="entry name" value="HATPase_C_sf"/>
</dbReference>
<dbReference type="InterPro" id="IPR050428">
    <property type="entry name" value="TCS_sensor_his_kinase"/>
</dbReference>
<feature type="transmembrane region" description="Helical" evidence="11">
    <location>
        <begin position="6"/>
        <end position="30"/>
    </location>
</feature>
<dbReference type="Pfam" id="PF02518">
    <property type="entry name" value="HATPase_c"/>
    <property type="match status" value="1"/>
</dbReference>
<dbReference type="AlphaFoldDB" id="A0A839GL13"/>
<keyword evidence="8 11" id="KW-1133">Transmembrane helix</keyword>
<dbReference type="CDD" id="cd00075">
    <property type="entry name" value="HATPase"/>
    <property type="match status" value="1"/>
</dbReference>
<dbReference type="PRINTS" id="PR00344">
    <property type="entry name" value="BCTRLSENSOR"/>
</dbReference>
<evidence type="ECO:0000256" key="10">
    <source>
        <dbReference type="ARBA" id="ARBA00023136"/>
    </source>
</evidence>
<dbReference type="Pfam" id="PF00512">
    <property type="entry name" value="HisKA"/>
    <property type="match status" value="1"/>
</dbReference>
<evidence type="ECO:0000259" key="12">
    <source>
        <dbReference type="PROSITE" id="PS50109"/>
    </source>
</evidence>
<evidence type="ECO:0000256" key="5">
    <source>
        <dbReference type="ARBA" id="ARBA00022679"/>
    </source>
</evidence>
<dbReference type="InterPro" id="IPR005467">
    <property type="entry name" value="His_kinase_dom"/>
</dbReference>
<dbReference type="EC" id="2.7.13.3" evidence="3"/>
<name>A0A839GL13_9BACT</name>
<dbReference type="PANTHER" id="PTHR45436">
    <property type="entry name" value="SENSOR HISTIDINE KINASE YKOH"/>
    <property type="match status" value="1"/>
</dbReference>
<dbReference type="PANTHER" id="PTHR45436:SF5">
    <property type="entry name" value="SENSOR HISTIDINE KINASE TRCS"/>
    <property type="match status" value="1"/>
</dbReference>
<evidence type="ECO:0000256" key="11">
    <source>
        <dbReference type="SAM" id="Phobius"/>
    </source>
</evidence>
<evidence type="ECO:0000256" key="6">
    <source>
        <dbReference type="ARBA" id="ARBA00022692"/>
    </source>
</evidence>
<dbReference type="Proteomes" id="UP000563094">
    <property type="component" value="Unassembled WGS sequence"/>
</dbReference>
<dbReference type="InterPro" id="IPR003594">
    <property type="entry name" value="HATPase_dom"/>
</dbReference>
<dbReference type="InterPro" id="IPR004358">
    <property type="entry name" value="Sig_transdc_His_kin-like_C"/>
</dbReference>
<dbReference type="SMART" id="SM00304">
    <property type="entry name" value="HAMP"/>
    <property type="match status" value="1"/>
</dbReference>
<evidence type="ECO:0000313" key="14">
    <source>
        <dbReference type="EMBL" id="MBA9076275.1"/>
    </source>
</evidence>
<dbReference type="GO" id="GO:0005886">
    <property type="term" value="C:plasma membrane"/>
    <property type="evidence" value="ECO:0007669"/>
    <property type="project" value="TreeGrafter"/>
</dbReference>
<evidence type="ECO:0000256" key="1">
    <source>
        <dbReference type="ARBA" id="ARBA00000085"/>
    </source>
</evidence>
<protein>
    <recommendedName>
        <fullName evidence="3">histidine kinase</fullName>
        <ecNumber evidence="3">2.7.13.3</ecNumber>
    </recommendedName>
</protein>
<dbReference type="SUPFAM" id="SSF55874">
    <property type="entry name" value="ATPase domain of HSP90 chaperone/DNA topoisomerase II/histidine kinase"/>
    <property type="match status" value="1"/>
</dbReference>
<dbReference type="SUPFAM" id="SSF158472">
    <property type="entry name" value="HAMP domain-like"/>
    <property type="match status" value="1"/>
</dbReference>
<dbReference type="PROSITE" id="PS50109">
    <property type="entry name" value="HIS_KIN"/>
    <property type="match status" value="1"/>
</dbReference>
<evidence type="ECO:0000256" key="4">
    <source>
        <dbReference type="ARBA" id="ARBA00022553"/>
    </source>
</evidence>
<dbReference type="InterPro" id="IPR036097">
    <property type="entry name" value="HisK_dim/P_sf"/>
</dbReference>
<dbReference type="PROSITE" id="PS50885">
    <property type="entry name" value="HAMP"/>
    <property type="match status" value="1"/>
</dbReference>
<evidence type="ECO:0000256" key="7">
    <source>
        <dbReference type="ARBA" id="ARBA00022777"/>
    </source>
</evidence>
<dbReference type="Gene3D" id="1.10.287.130">
    <property type="match status" value="1"/>
</dbReference>
<dbReference type="EMBL" id="JACJIQ010000003">
    <property type="protein sequence ID" value="MBA9076275.1"/>
    <property type="molecule type" value="Genomic_DNA"/>
</dbReference>
<dbReference type="CDD" id="cd00082">
    <property type="entry name" value="HisKA"/>
    <property type="match status" value="1"/>
</dbReference>